<organism evidence="1 2">
    <name type="scientific">Pseudarthrobacter enclensis</name>
    <dbReference type="NCBI Taxonomy" id="993070"/>
    <lineage>
        <taxon>Bacteria</taxon>
        <taxon>Bacillati</taxon>
        <taxon>Actinomycetota</taxon>
        <taxon>Actinomycetes</taxon>
        <taxon>Micrococcales</taxon>
        <taxon>Micrococcaceae</taxon>
        <taxon>Pseudarthrobacter</taxon>
    </lineage>
</organism>
<accession>A0ABT9RXE9</accession>
<evidence type="ECO:0000313" key="2">
    <source>
        <dbReference type="Proteomes" id="UP001226577"/>
    </source>
</evidence>
<comment type="caution">
    <text evidence="1">The sequence shown here is derived from an EMBL/GenBank/DDBJ whole genome shotgun (WGS) entry which is preliminary data.</text>
</comment>
<proteinExistence type="predicted"/>
<dbReference type="EMBL" id="JAUSRE010000020">
    <property type="protein sequence ID" value="MDP9889920.1"/>
    <property type="molecule type" value="Genomic_DNA"/>
</dbReference>
<gene>
    <name evidence="1" type="ORF">J2X98_003532</name>
</gene>
<protein>
    <submittedName>
        <fullName evidence="1">Uncharacterized protein</fullName>
    </submittedName>
</protein>
<evidence type="ECO:0000313" key="1">
    <source>
        <dbReference type="EMBL" id="MDP9889920.1"/>
    </source>
</evidence>
<name>A0ABT9RXE9_9MICC</name>
<sequence>MLGLNGCERLARAPAGTYHFTDNTPNIPPGGISVKHSTASIRQLPWDLPHYLLLSRATILEVARTEPARWGLAFAREVDL</sequence>
<dbReference type="Proteomes" id="UP001226577">
    <property type="component" value="Unassembled WGS sequence"/>
</dbReference>
<keyword evidence="2" id="KW-1185">Reference proteome</keyword>
<reference evidence="1 2" key="1">
    <citation type="submission" date="2023-07" db="EMBL/GenBank/DDBJ databases">
        <title>Sorghum-associated microbial communities from plants grown in Nebraska, USA.</title>
        <authorList>
            <person name="Schachtman D."/>
        </authorList>
    </citation>
    <scope>NUCLEOTIDE SEQUENCE [LARGE SCALE GENOMIC DNA]</scope>
    <source>
        <strain evidence="1 2">CC222</strain>
    </source>
</reference>